<dbReference type="PANTHER" id="PTHR30538">
    <property type="entry name" value="LYSINE 2,3-AMINOMUTASE-RELATED"/>
    <property type="match status" value="1"/>
</dbReference>
<dbReference type="InterPro" id="IPR025895">
    <property type="entry name" value="LAM_C_dom"/>
</dbReference>
<keyword evidence="3" id="KW-0949">S-adenosyl-L-methionine</keyword>
<dbReference type="InterPro" id="IPR030801">
    <property type="entry name" value="Glu_2_3_NH3_mut"/>
</dbReference>
<comment type="cofactor">
    <cofactor evidence="1 10">
        <name>pyridoxal 5'-phosphate</name>
        <dbReference type="ChEBI" id="CHEBI:597326"/>
    </cofactor>
</comment>
<reference evidence="12 13" key="1">
    <citation type="submission" date="2017-12" db="EMBL/GenBank/DDBJ databases">
        <title>Complete genome sequence of Herbivorax saccincola GGR1, a novel Cellulosome-producing hydrolytic bacterium in a thermophilic biogas plant, established by Illumina and Nanopore MinION sequencing.</title>
        <authorList>
            <person name="Pechtl A."/>
            <person name="Ruckert C."/>
            <person name="Koeck D.E."/>
            <person name="Maus I."/>
            <person name="Winkler A."/>
            <person name="Kalinowski J."/>
            <person name="Puhler A."/>
            <person name="Schwarz W.W."/>
            <person name="Zverlov V.V."/>
            <person name="Schluter A."/>
            <person name="Liebl W."/>
        </authorList>
    </citation>
    <scope>NUCLEOTIDE SEQUENCE [LARGE SCALE GENOMIC DNA]</scope>
    <source>
        <strain evidence="13">SR1</strain>
    </source>
</reference>
<dbReference type="SUPFAM" id="SSF102114">
    <property type="entry name" value="Radical SAM enzymes"/>
    <property type="match status" value="1"/>
</dbReference>
<keyword evidence="13" id="KW-1185">Reference proteome</keyword>
<dbReference type="NCBIfam" id="TIGR04368">
    <property type="entry name" value="Glu_2_3_NH3_mut"/>
    <property type="match status" value="1"/>
</dbReference>
<evidence type="ECO:0000256" key="9">
    <source>
        <dbReference type="PIRSR" id="PIRSR004911-1"/>
    </source>
</evidence>
<dbReference type="PANTHER" id="PTHR30538:SF0">
    <property type="entry name" value="L-LYSINE 2,3-AMINOMUTASE AQ_1632-RELATED"/>
    <property type="match status" value="1"/>
</dbReference>
<feature type="modified residue" description="N6-(pyridoxal phosphate)lysine" evidence="10">
    <location>
        <position position="381"/>
    </location>
</feature>
<dbReference type="EC" id="5.4.3.9" evidence="12"/>
<evidence type="ECO:0000256" key="2">
    <source>
        <dbReference type="ARBA" id="ARBA00022485"/>
    </source>
</evidence>
<keyword evidence="4 9" id="KW-0479">Metal-binding</keyword>
<keyword evidence="7 9" id="KW-0411">Iron-sulfur</keyword>
<dbReference type="CDD" id="cd01335">
    <property type="entry name" value="Radical_SAM"/>
    <property type="match status" value="1"/>
</dbReference>
<evidence type="ECO:0000256" key="3">
    <source>
        <dbReference type="ARBA" id="ARBA00022691"/>
    </source>
</evidence>
<dbReference type="PROSITE" id="PS51918">
    <property type="entry name" value="RADICAL_SAM"/>
    <property type="match status" value="1"/>
</dbReference>
<evidence type="ECO:0000256" key="6">
    <source>
        <dbReference type="ARBA" id="ARBA00023004"/>
    </source>
</evidence>
<name>A0A2K9EF51_9FIRM</name>
<feature type="domain" description="Radical SAM core" evidence="11">
    <location>
        <begin position="155"/>
        <end position="376"/>
    </location>
</feature>
<dbReference type="Gene3D" id="3.20.20.70">
    <property type="entry name" value="Aldolase class I"/>
    <property type="match status" value="1"/>
</dbReference>
<feature type="binding site" evidence="9">
    <location>
        <position position="173"/>
    </location>
    <ligand>
        <name>[4Fe-4S] cluster</name>
        <dbReference type="ChEBI" id="CHEBI:49883"/>
        <note>4Fe-4S-S-AdoMet</note>
    </ligand>
</feature>
<dbReference type="Gene3D" id="6.10.140.1170">
    <property type="match status" value="1"/>
</dbReference>
<keyword evidence="6" id="KW-0408">Iron</keyword>
<dbReference type="Pfam" id="PF12544">
    <property type="entry name" value="LAM_C"/>
    <property type="match status" value="1"/>
</dbReference>
<dbReference type="PIRSF" id="PIRSF004911">
    <property type="entry name" value="DUF160"/>
    <property type="match status" value="1"/>
</dbReference>
<dbReference type="SFLD" id="SFLDF00290">
    <property type="entry name" value="glutamate_2_3-aminomutase"/>
    <property type="match status" value="1"/>
</dbReference>
<dbReference type="InterPro" id="IPR003739">
    <property type="entry name" value="Lys_aminomutase/Glu_NH3_mut"/>
</dbReference>
<dbReference type="RefSeq" id="WP_341456949.1">
    <property type="nucleotide sequence ID" value="NZ_CP025197.1"/>
</dbReference>
<proteinExistence type="predicted"/>
<dbReference type="InterPro" id="IPR007197">
    <property type="entry name" value="rSAM"/>
</dbReference>
<evidence type="ECO:0000256" key="4">
    <source>
        <dbReference type="ARBA" id="ARBA00022723"/>
    </source>
</evidence>
<dbReference type="InterPro" id="IPR013785">
    <property type="entry name" value="Aldolase_TIM"/>
</dbReference>
<dbReference type="EMBL" id="CP025197">
    <property type="protein sequence ID" value="AUG57845.1"/>
    <property type="molecule type" value="Genomic_DNA"/>
</dbReference>
<evidence type="ECO:0000259" key="11">
    <source>
        <dbReference type="PROSITE" id="PS51918"/>
    </source>
</evidence>
<dbReference type="Proteomes" id="UP000233534">
    <property type="component" value="Chromosome"/>
</dbReference>
<gene>
    <name evidence="12" type="primary">eam</name>
    <name evidence="12" type="ORF">HVS_09740</name>
</gene>
<dbReference type="InterPro" id="IPR058240">
    <property type="entry name" value="rSAM_sf"/>
</dbReference>
<dbReference type="SFLD" id="SFLDS00029">
    <property type="entry name" value="Radical_SAM"/>
    <property type="match status" value="1"/>
</dbReference>
<organism evidence="12 13">
    <name type="scientific">Acetivibrio saccincola</name>
    <dbReference type="NCBI Taxonomy" id="1677857"/>
    <lineage>
        <taxon>Bacteria</taxon>
        <taxon>Bacillati</taxon>
        <taxon>Bacillota</taxon>
        <taxon>Clostridia</taxon>
        <taxon>Eubacteriales</taxon>
        <taxon>Oscillospiraceae</taxon>
        <taxon>Acetivibrio</taxon>
    </lineage>
</organism>
<keyword evidence="8 12" id="KW-0413">Isomerase</keyword>
<accession>A0A2K9EF51</accession>
<keyword evidence="2 9" id="KW-0004">4Fe-4S</keyword>
<evidence type="ECO:0000313" key="12">
    <source>
        <dbReference type="EMBL" id="AUG57845.1"/>
    </source>
</evidence>
<feature type="binding site" evidence="9">
    <location>
        <position position="176"/>
    </location>
    <ligand>
        <name>[4Fe-4S] cluster</name>
        <dbReference type="ChEBI" id="CHEBI:49883"/>
        <note>4Fe-4S-S-AdoMet</note>
    </ligand>
</feature>
<dbReference type="NCBIfam" id="TIGR00238">
    <property type="entry name" value="KamA family radical SAM protein"/>
    <property type="match status" value="1"/>
</dbReference>
<dbReference type="AlphaFoldDB" id="A0A2K9EF51"/>
<dbReference type="KEGG" id="hsc:HVS_09740"/>
<dbReference type="GO" id="GO:0016869">
    <property type="term" value="F:intramolecular aminotransferase activity"/>
    <property type="evidence" value="ECO:0007669"/>
    <property type="project" value="InterPro"/>
</dbReference>
<evidence type="ECO:0000256" key="5">
    <source>
        <dbReference type="ARBA" id="ARBA00022898"/>
    </source>
</evidence>
<evidence type="ECO:0000256" key="1">
    <source>
        <dbReference type="ARBA" id="ARBA00001933"/>
    </source>
</evidence>
<dbReference type="GO" id="GO:0051539">
    <property type="term" value="F:4 iron, 4 sulfur cluster binding"/>
    <property type="evidence" value="ECO:0007669"/>
    <property type="project" value="UniProtKB-KW"/>
</dbReference>
<evidence type="ECO:0000313" key="13">
    <source>
        <dbReference type="Proteomes" id="UP000233534"/>
    </source>
</evidence>
<keyword evidence="5 10" id="KW-0663">Pyridoxal phosphate</keyword>
<evidence type="ECO:0000256" key="8">
    <source>
        <dbReference type="ARBA" id="ARBA00023235"/>
    </source>
</evidence>
<feature type="binding site" evidence="9">
    <location>
        <position position="169"/>
    </location>
    <ligand>
        <name>[4Fe-4S] cluster</name>
        <dbReference type="ChEBI" id="CHEBI:49883"/>
        <note>4Fe-4S-S-AdoMet</note>
    </ligand>
</feature>
<sequence length="419" mass="48093">MEMQCRSKREFALKRAEELKERIKDYNDVKDTIPRGMSPFQEEKILEKKKKILSLLNATEEDWNNWKWQMKNRISNVDLLSKIIKLKDSEIEAIKKVEKKFRWAISPYYASLIDDNPLNPVKLQSVPSYCELDTANGLFDPMGEEYTNPAGSITRRYPDRLIINTTNVCAMYCRHCQRRRNIGTLDKHTPKELLKESIEYIKNNPEIRDVLITGGDPLTLSDSALDRLLEEVYSIPTVECIRLGSRTLVTMPQRITDDLINILKKYPPIYLNTHFNHPLEVTKEAKAACDKLADNGIVLGNQAVLLNGVNNDKYVMRLLNHELLKCRVRPYYIFHAKPVAGTTHFNTSIDDGIEIIEYLRGYTSGLAVPTYILNAPGGNGKTPIAPEYVISRGKNTVKIRTWEGKVLEHPNYPTKDIKI</sequence>
<evidence type="ECO:0000256" key="10">
    <source>
        <dbReference type="PIRSR" id="PIRSR603739-50"/>
    </source>
</evidence>
<dbReference type="GO" id="GO:0046872">
    <property type="term" value="F:metal ion binding"/>
    <property type="evidence" value="ECO:0007669"/>
    <property type="project" value="UniProtKB-KW"/>
</dbReference>
<dbReference type="SFLD" id="SFLDG01070">
    <property type="entry name" value="PLP-dependent"/>
    <property type="match status" value="1"/>
</dbReference>
<dbReference type="Pfam" id="PF04055">
    <property type="entry name" value="Radical_SAM"/>
    <property type="match status" value="1"/>
</dbReference>
<evidence type="ECO:0000256" key="7">
    <source>
        <dbReference type="ARBA" id="ARBA00023014"/>
    </source>
</evidence>
<protein>
    <submittedName>
        <fullName evidence="12">Glutamate 2,3-aminomutase</fullName>
        <ecNumber evidence="12">5.4.3.9</ecNumber>
    </submittedName>
</protein>